<keyword evidence="5 6" id="KW-0233">DNA recombination</keyword>
<comment type="function">
    <text evidence="1 6">Required for the transposition of the insertion element.</text>
</comment>
<dbReference type="GO" id="GO:0004803">
    <property type="term" value="F:transposase activity"/>
    <property type="evidence" value="ECO:0007669"/>
    <property type="project" value="UniProtKB-UniRule"/>
</dbReference>
<evidence type="ECO:0000256" key="4">
    <source>
        <dbReference type="ARBA" id="ARBA00023125"/>
    </source>
</evidence>
<keyword evidence="4 6" id="KW-0238">DNA-binding</keyword>
<feature type="non-terminal residue" evidence="7">
    <location>
        <position position="93"/>
    </location>
</feature>
<dbReference type="PANTHER" id="PTHR33217">
    <property type="entry name" value="TRANSPOSASE FOR INSERTION SEQUENCE ELEMENT IS1081"/>
    <property type="match status" value="1"/>
</dbReference>
<evidence type="ECO:0000256" key="2">
    <source>
        <dbReference type="ARBA" id="ARBA00010961"/>
    </source>
</evidence>
<protein>
    <recommendedName>
        <fullName evidence="6">Mutator family transposase</fullName>
    </recommendedName>
</protein>
<comment type="caution">
    <text evidence="7">The sequence shown here is derived from an EMBL/GenBank/DDBJ whole genome shotgun (WGS) entry which is preliminary data.</text>
</comment>
<sequence length="93" mass="10770">MPKLREGTYFPDDIVSKWSRCDTALASCICDMWTLGISNRKVEKALSELGVEKISRSRVSRLVKSLDEEVDDLRHGSLSFDRWPYLWLDATYI</sequence>
<dbReference type="GO" id="GO:0006313">
    <property type="term" value="P:DNA transposition"/>
    <property type="evidence" value="ECO:0007669"/>
    <property type="project" value="UniProtKB-UniRule"/>
</dbReference>
<evidence type="ECO:0000256" key="3">
    <source>
        <dbReference type="ARBA" id="ARBA00022578"/>
    </source>
</evidence>
<accession>A0A9D5X2I3</accession>
<evidence type="ECO:0000313" key="8">
    <source>
        <dbReference type="Proteomes" id="UP000787322"/>
    </source>
</evidence>
<dbReference type="InterPro" id="IPR001207">
    <property type="entry name" value="Transposase_mutator"/>
</dbReference>
<dbReference type="Proteomes" id="UP000787322">
    <property type="component" value="Unassembled WGS sequence"/>
</dbReference>
<organism evidence="7 8">
    <name type="scientific">Lancefieldella parvula</name>
    <dbReference type="NCBI Taxonomy" id="1382"/>
    <lineage>
        <taxon>Bacteria</taxon>
        <taxon>Bacillati</taxon>
        <taxon>Actinomycetota</taxon>
        <taxon>Coriobacteriia</taxon>
        <taxon>Coriobacteriales</taxon>
        <taxon>Atopobiaceae</taxon>
        <taxon>Lancefieldella</taxon>
    </lineage>
</organism>
<dbReference type="EMBL" id="JABZGU010000011">
    <property type="protein sequence ID" value="MBF4802419.1"/>
    <property type="molecule type" value="Genomic_DNA"/>
</dbReference>
<proteinExistence type="inferred from homology"/>
<comment type="similarity">
    <text evidence="2 6">Belongs to the transposase mutator family.</text>
</comment>
<gene>
    <name evidence="7" type="ORF">HXK24_01115</name>
</gene>
<reference evidence="7" key="1">
    <citation type="submission" date="2020-04" db="EMBL/GenBank/DDBJ databases">
        <title>Deep metagenomics examines the oral microbiome during advanced dental caries in children, revealing novel taxa and co-occurrences with host molecules.</title>
        <authorList>
            <person name="Baker J.L."/>
            <person name="Morton J.T."/>
            <person name="Dinis M."/>
            <person name="Alvarez R."/>
            <person name="Tran N.C."/>
            <person name="Knight R."/>
            <person name="Edlund A."/>
        </authorList>
    </citation>
    <scope>NUCLEOTIDE SEQUENCE</scope>
    <source>
        <strain evidence="7">JCVI_3_bin.11</strain>
    </source>
</reference>
<evidence type="ECO:0000256" key="1">
    <source>
        <dbReference type="ARBA" id="ARBA00002190"/>
    </source>
</evidence>
<name>A0A9D5X2I3_9ACTN</name>
<evidence type="ECO:0000313" key="7">
    <source>
        <dbReference type="EMBL" id="MBF4802419.1"/>
    </source>
</evidence>
<dbReference type="AlphaFoldDB" id="A0A9D5X2I3"/>
<dbReference type="Pfam" id="PF00872">
    <property type="entry name" value="Transposase_mut"/>
    <property type="match status" value="1"/>
</dbReference>
<evidence type="ECO:0000256" key="6">
    <source>
        <dbReference type="RuleBase" id="RU365089"/>
    </source>
</evidence>
<dbReference type="GO" id="GO:0003677">
    <property type="term" value="F:DNA binding"/>
    <property type="evidence" value="ECO:0007669"/>
    <property type="project" value="UniProtKB-UniRule"/>
</dbReference>
<dbReference type="PANTHER" id="PTHR33217:SF7">
    <property type="entry name" value="TRANSPOSASE FOR INSERTION SEQUENCE ELEMENT IS1081"/>
    <property type="match status" value="1"/>
</dbReference>
<keyword evidence="6" id="KW-0814">Transposable element</keyword>
<evidence type="ECO:0000256" key="5">
    <source>
        <dbReference type="ARBA" id="ARBA00023172"/>
    </source>
</evidence>
<keyword evidence="3 6" id="KW-0815">Transposition</keyword>